<dbReference type="GO" id="GO:0008643">
    <property type="term" value="P:carbohydrate transport"/>
    <property type="evidence" value="ECO:0007669"/>
    <property type="project" value="InterPro"/>
</dbReference>
<dbReference type="Gene3D" id="2.40.160.180">
    <property type="entry name" value="Carbohydrate-selective porin OprB"/>
    <property type="match status" value="1"/>
</dbReference>
<dbReference type="OrthoDB" id="5755240at2"/>
<feature type="signal peptide" evidence="2">
    <location>
        <begin position="1"/>
        <end position="31"/>
    </location>
</feature>
<evidence type="ECO:0000313" key="4">
    <source>
        <dbReference type="Proteomes" id="UP000175989"/>
    </source>
</evidence>
<dbReference type="EMBL" id="LROM01000072">
    <property type="protein sequence ID" value="OFA03471.1"/>
    <property type="molecule type" value="Genomic_DNA"/>
</dbReference>
<dbReference type="InterPro" id="IPR038673">
    <property type="entry name" value="OprB_sf"/>
</dbReference>
<accession>A0A1E7WUM1</accession>
<dbReference type="InterPro" id="IPR007049">
    <property type="entry name" value="Carb-sel_porin_OprB"/>
</dbReference>
<dbReference type="RefSeq" id="WP_070247550.1">
    <property type="nucleotide sequence ID" value="NZ_LROM01000072.1"/>
</dbReference>
<dbReference type="Pfam" id="PF04966">
    <property type="entry name" value="OprB"/>
    <property type="match status" value="1"/>
</dbReference>
<dbReference type="PANTHER" id="PTHR37944:SF1">
    <property type="entry name" value="PORIN B"/>
    <property type="match status" value="1"/>
</dbReference>
<gene>
    <name evidence="3" type="primary">oprB</name>
    <name evidence="3" type="ORF">DUPY_18530</name>
</gene>
<evidence type="ECO:0000313" key="3">
    <source>
        <dbReference type="EMBL" id="OFA03471.1"/>
    </source>
</evidence>
<dbReference type="InterPro" id="IPR052932">
    <property type="entry name" value="OprB_Porin"/>
</dbReference>
<dbReference type="GO" id="GO:0016020">
    <property type="term" value="C:membrane"/>
    <property type="evidence" value="ECO:0007669"/>
    <property type="project" value="InterPro"/>
</dbReference>
<protein>
    <submittedName>
        <fullName evidence="3">Porin B</fullName>
    </submittedName>
</protein>
<evidence type="ECO:0000256" key="1">
    <source>
        <dbReference type="ARBA" id="ARBA00008769"/>
    </source>
</evidence>
<dbReference type="AlphaFoldDB" id="A0A1E7WUM1"/>
<keyword evidence="4" id="KW-1185">Reference proteome</keyword>
<feature type="chain" id="PRO_5009028602" evidence="2">
    <location>
        <begin position="32"/>
        <end position="481"/>
    </location>
</feature>
<evidence type="ECO:0000256" key="2">
    <source>
        <dbReference type="RuleBase" id="RU363072"/>
    </source>
</evidence>
<sequence>MMVNVKKLPRGQLARATSLMVGALCAGSAWAQVAPQEDPAKGAGTMPVTSIDAPAAQTAVRSPAQDGILASLADRGVYFNLLYSQEVAGNPSGGIKQGITTSQYLAGGADIDLDKMMGWSGGKLSVSLIGIKSKGLTESYIGGGTSAQENYAPFTFLRFLELLYEQNFSLRNKNDLSFLVGRLGAFNTFARSPFAGLFQNHAHSGALYGFSQSSGTALAPLATWGGRVTWKPTAQTYVHAGSFAIDPAMGDPNTHLWDIGSSHITGQNYMLETGYETDFSTDAMPRHIRLGGWYLDSPRNDVYLNTQGQSYAQFGGTRLTHRHDNGVYVMGDQVISRPNLDSKRNLAVFGSFLYNRGDFEPLQYTAKIGLVKTGTFAERDNDSLGIVVSDLKFSNKEVKFLSESRAKGGGTGTVPKHGYVFEAAYNYALAPGITVAPNLQYLVNPDSRITPSHPRDIPDTLVLGVRLTADLGILFKLPTAQ</sequence>
<reference evidence="4" key="1">
    <citation type="journal article" date="2016" name="Front. Microbiol.">
        <title>Molecular Keys to the Janthinobacterium and Duganella spp. Interaction with the Plant Pathogen Fusarium graminearum.</title>
        <authorList>
            <person name="Haack F.S."/>
            <person name="Poehlein A."/>
            <person name="Kroger C."/>
            <person name="Voigt C.A."/>
            <person name="Piepenbring M."/>
            <person name="Bode H.B."/>
            <person name="Daniel R."/>
            <person name="Schafer W."/>
            <person name="Streit W.R."/>
        </authorList>
    </citation>
    <scope>NUCLEOTIDE SEQUENCE [LARGE SCALE GENOMIC DNA]</scope>
    <source>
        <strain evidence="4">T54</strain>
    </source>
</reference>
<comment type="caution">
    <text evidence="3">The sequence shown here is derived from an EMBL/GenBank/DDBJ whole genome shotgun (WGS) entry which is preliminary data.</text>
</comment>
<comment type="similarity">
    <text evidence="1 2">Belongs to the OprB family.</text>
</comment>
<proteinExistence type="inferred from homology"/>
<dbReference type="GO" id="GO:0015288">
    <property type="term" value="F:porin activity"/>
    <property type="evidence" value="ECO:0007669"/>
    <property type="project" value="InterPro"/>
</dbReference>
<organism evidence="3 4">
    <name type="scientific">Duganella phyllosphaerae</name>
    <dbReference type="NCBI Taxonomy" id="762836"/>
    <lineage>
        <taxon>Bacteria</taxon>
        <taxon>Pseudomonadati</taxon>
        <taxon>Pseudomonadota</taxon>
        <taxon>Betaproteobacteria</taxon>
        <taxon>Burkholderiales</taxon>
        <taxon>Oxalobacteraceae</taxon>
        <taxon>Telluria group</taxon>
        <taxon>Duganella</taxon>
    </lineage>
</organism>
<dbReference type="Proteomes" id="UP000175989">
    <property type="component" value="Unassembled WGS sequence"/>
</dbReference>
<keyword evidence="2" id="KW-0732">Signal</keyword>
<dbReference type="PANTHER" id="PTHR37944">
    <property type="entry name" value="PORIN B"/>
    <property type="match status" value="1"/>
</dbReference>
<name>A0A1E7WUM1_9BURK</name>
<dbReference type="PATRIC" id="fig|762836.4.peg.1925"/>